<dbReference type="PROSITE" id="PS50157">
    <property type="entry name" value="ZINC_FINGER_C2H2_2"/>
    <property type="match status" value="14"/>
</dbReference>
<evidence type="ECO:0000256" key="3">
    <source>
        <dbReference type="ARBA" id="ARBA00022737"/>
    </source>
</evidence>
<dbReference type="GO" id="GO:0000978">
    <property type="term" value="F:RNA polymerase II cis-regulatory region sequence-specific DNA binding"/>
    <property type="evidence" value="ECO:0007669"/>
    <property type="project" value="TreeGrafter"/>
</dbReference>
<feature type="domain" description="C2H2-type" evidence="12">
    <location>
        <begin position="289"/>
        <end position="317"/>
    </location>
</feature>
<feature type="domain" description="C2H2-type" evidence="12">
    <location>
        <begin position="110"/>
        <end position="137"/>
    </location>
</feature>
<keyword evidence="5" id="KW-0862">Zinc</keyword>
<keyword evidence="3" id="KW-0677">Repeat</keyword>
<proteinExistence type="predicted"/>
<evidence type="ECO:0000313" key="13">
    <source>
        <dbReference type="Proteomes" id="UP000515204"/>
    </source>
</evidence>
<comment type="subcellular location">
    <subcellularLocation>
        <location evidence="1">Nucleus</location>
    </subcellularLocation>
</comment>
<dbReference type="PROSITE" id="PS00028">
    <property type="entry name" value="ZINC_FINGER_C2H2_1"/>
    <property type="match status" value="13"/>
</dbReference>
<keyword evidence="7" id="KW-0238">DNA-binding</keyword>
<dbReference type="Proteomes" id="UP000515204">
    <property type="component" value="Unplaced"/>
</dbReference>
<keyword evidence="2" id="KW-0479">Metal-binding</keyword>
<feature type="domain" description="C2H2-type" evidence="12">
    <location>
        <begin position="374"/>
        <end position="401"/>
    </location>
</feature>
<feature type="domain" description="C2H2-type" evidence="12">
    <location>
        <begin position="54"/>
        <end position="81"/>
    </location>
</feature>
<feature type="domain" description="C2H2-type" evidence="12">
    <location>
        <begin position="447"/>
        <end position="470"/>
    </location>
</feature>
<dbReference type="Pfam" id="PF00096">
    <property type="entry name" value="zf-C2H2"/>
    <property type="match status" value="6"/>
</dbReference>
<dbReference type="RefSeq" id="XP_014471752.1">
    <property type="nucleotide sequence ID" value="XM_014616266.1"/>
</dbReference>
<evidence type="ECO:0000256" key="9">
    <source>
        <dbReference type="ARBA" id="ARBA00023242"/>
    </source>
</evidence>
<protein>
    <submittedName>
        <fullName evidence="14">Zinc finger protein draculin-like</fullName>
    </submittedName>
</protein>
<keyword evidence="4 10" id="KW-0863">Zinc-finger</keyword>
<dbReference type="FunFam" id="3.30.160.60:FF:000100">
    <property type="entry name" value="Zinc finger 45-like"/>
    <property type="match status" value="1"/>
</dbReference>
<feature type="domain" description="C2H2-type" evidence="12">
    <location>
        <begin position="318"/>
        <end position="346"/>
    </location>
</feature>
<dbReference type="GO" id="GO:0005634">
    <property type="term" value="C:nucleus"/>
    <property type="evidence" value="ECO:0007669"/>
    <property type="project" value="UniProtKB-SubCell"/>
</dbReference>
<dbReference type="InterPro" id="IPR050752">
    <property type="entry name" value="C2H2-ZF_domain"/>
</dbReference>
<keyword evidence="9" id="KW-0539">Nucleus</keyword>
<gene>
    <name evidence="14" type="primary">LOC106742910</name>
</gene>
<keyword evidence="6" id="KW-0805">Transcription regulation</keyword>
<feature type="domain" description="C2H2-type" evidence="12">
    <location>
        <begin position="82"/>
        <end position="109"/>
    </location>
</feature>
<dbReference type="OrthoDB" id="6077919at2759"/>
<evidence type="ECO:0000256" key="8">
    <source>
        <dbReference type="ARBA" id="ARBA00023163"/>
    </source>
</evidence>
<sequence length="672" mass="77600">MFLAKIVENGWPIRQRRGSKTRAVHQCVKCGACFRHTRKLVEHLKNLHNIERAFSCDECDQTFRSPMNIARHKLIHTGLKVFVCELCDYSTNQKSNLECHRRRHAQDYSFKCETCERSFYHRTEYLEHRNAHTRKNLYRCEHCHKSYLYKKNLSVHLVTQHAAANRSTGPKSNARARHACKLCPERFVYKRLLRQHMKSQHGLSSPPTKHLCDLCGAELSSRRRLTVHKRAHTGEKVFECDTCDKKFASKENLMRQKLHAEDVVGVAPALPLGREAVSVPRMRFESIAKTCEMCQEKFYFVSRLVAHLRTAHGIDRPFSCAICGKSYPQQFMLNAHVKKSHTPKTVPCGECSFMGVSAIDVERHLKRAHRALKFTCEICSENFDDKDALVAHTTMHNFTQYQRCSACDSVFDDVCRLKEHNRLHHYDPATAGDKTKRGSAGKNATELKCDACGEVFKYKSMLKQHQAKAHGDPLRSERRSNCPSDPLYIPDSKNSGGSVLQVSISNGNNALVKDYPEAQDVTAGKIGRKKAKRILECPICSKRFNLKHHVKRHMSTRHRVNHCKQCDKKFRLEEDLRRHQILYHKLTEYSCNICPFVTMHKGFYTRHLRKSHKEVQMPVCKLSKYACKTQAELRAHMKTVHKEWFLLLYLFCGVCIPAESNATLAKYTHPIL</sequence>
<feature type="domain" description="C2H2-type" evidence="12">
    <location>
        <begin position="25"/>
        <end position="53"/>
    </location>
</feature>
<keyword evidence="13" id="KW-1185">Reference proteome</keyword>
<feature type="domain" description="C2H2-type" evidence="12">
    <location>
        <begin position="178"/>
        <end position="206"/>
    </location>
</feature>
<feature type="compositionally biased region" description="Basic and acidic residues" evidence="11">
    <location>
        <begin position="469"/>
        <end position="480"/>
    </location>
</feature>
<dbReference type="Gene3D" id="3.30.160.60">
    <property type="entry name" value="Classic Zinc Finger"/>
    <property type="match status" value="10"/>
</dbReference>
<reference evidence="14" key="1">
    <citation type="submission" date="2025-08" db="UniProtKB">
        <authorList>
            <consortium name="RefSeq"/>
        </authorList>
    </citation>
    <scope>IDENTIFICATION</scope>
</reference>
<evidence type="ECO:0000256" key="11">
    <source>
        <dbReference type="SAM" id="MobiDB-lite"/>
    </source>
</evidence>
<evidence type="ECO:0000256" key="1">
    <source>
        <dbReference type="ARBA" id="ARBA00004123"/>
    </source>
</evidence>
<dbReference type="PANTHER" id="PTHR24384">
    <property type="entry name" value="FINGER PUTATIVE TRANSCRIPTION FACTOR FAMILY-RELATED"/>
    <property type="match status" value="1"/>
</dbReference>
<dbReference type="GO" id="GO:0000981">
    <property type="term" value="F:DNA-binding transcription factor activity, RNA polymerase II-specific"/>
    <property type="evidence" value="ECO:0007669"/>
    <property type="project" value="TreeGrafter"/>
</dbReference>
<feature type="region of interest" description="Disordered" evidence="11">
    <location>
        <begin position="467"/>
        <end position="494"/>
    </location>
</feature>
<dbReference type="GO" id="GO:0008270">
    <property type="term" value="F:zinc ion binding"/>
    <property type="evidence" value="ECO:0007669"/>
    <property type="project" value="UniProtKB-KW"/>
</dbReference>
<evidence type="ECO:0000256" key="5">
    <source>
        <dbReference type="ARBA" id="ARBA00022833"/>
    </source>
</evidence>
<dbReference type="GeneID" id="106742910"/>
<evidence type="ECO:0000313" key="14">
    <source>
        <dbReference type="RefSeq" id="XP_014471752.1"/>
    </source>
</evidence>
<accession>A0A6P3X0N7</accession>
<organism evidence="13 14">
    <name type="scientific">Dinoponera quadriceps</name>
    <name type="common">South American ant</name>
    <dbReference type="NCBI Taxonomy" id="609295"/>
    <lineage>
        <taxon>Eukaryota</taxon>
        <taxon>Metazoa</taxon>
        <taxon>Ecdysozoa</taxon>
        <taxon>Arthropoda</taxon>
        <taxon>Hexapoda</taxon>
        <taxon>Insecta</taxon>
        <taxon>Pterygota</taxon>
        <taxon>Neoptera</taxon>
        <taxon>Endopterygota</taxon>
        <taxon>Hymenoptera</taxon>
        <taxon>Apocrita</taxon>
        <taxon>Aculeata</taxon>
        <taxon>Formicoidea</taxon>
        <taxon>Formicidae</taxon>
        <taxon>Ponerinae</taxon>
        <taxon>Ponerini</taxon>
        <taxon>Dinoponera</taxon>
    </lineage>
</organism>
<evidence type="ECO:0000256" key="6">
    <source>
        <dbReference type="ARBA" id="ARBA00023015"/>
    </source>
</evidence>
<feature type="domain" description="C2H2-type" evidence="12">
    <location>
        <begin position="561"/>
        <end position="584"/>
    </location>
</feature>
<dbReference type="InterPro" id="IPR036236">
    <property type="entry name" value="Znf_C2H2_sf"/>
</dbReference>
<dbReference type="SMART" id="SM00355">
    <property type="entry name" value="ZnF_C2H2"/>
    <property type="match status" value="18"/>
</dbReference>
<evidence type="ECO:0000256" key="2">
    <source>
        <dbReference type="ARBA" id="ARBA00022723"/>
    </source>
</evidence>
<evidence type="ECO:0000256" key="4">
    <source>
        <dbReference type="ARBA" id="ARBA00022771"/>
    </source>
</evidence>
<feature type="domain" description="C2H2-type" evidence="12">
    <location>
        <begin position="210"/>
        <end position="237"/>
    </location>
</feature>
<feature type="domain" description="C2H2-type" evidence="12">
    <location>
        <begin position="535"/>
        <end position="558"/>
    </location>
</feature>
<keyword evidence="8" id="KW-0804">Transcription</keyword>
<name>A0A6P3X0N7_DINQU</name>
<dbReference type="KEGG" id="dqu:106742910"/>
<dbReference type="SUPFAM" id="SSF57667">
    <property type="entry name" value="beta-beta-alpha zinc fingers"/>
    <property type="match status" value="8"/>
</dbReference>
<dbReference type="PANTHER" id="PTHR24384:SF242">
    <property type="entry name" value="ZINC FINGER PROTEIN 628"/>
    <property type="match status" value="1"/>
</dbReference>
<dbReference type="AlphaFoldDB" id="A0A6P3X0N7"/>
<evidence type="ECO:0000256" key="7">
    <source>
        <dbReference type="ARBA" id="ARBA00023125"/>
    </source>
</evidence>
<dbReference type="InterPro" id="IPR013087">
    <property type="entry name" value="Znf_C2H2_type"/>
</dbReference>
<feature type="domain" description="C2H2-type" evidence="12">
    <location>
        <begin position="402"/>
        <end position="429"/>
    </location>
</feature>
<evidence type="ECO:0000259" key="12">
    <source>
        <dbReference type="PROSITE" id="PS50157"/>
    </source>
</evidence>
<feature type="domain" description="C2H2-type" evidence="12">
    <location>
        <begin position="138"/>
        <end position="166"/>
    </location>
</feature>
<evidence type="ECO:0000256" key="10">
    <source>
        <dbReference type="PROSITE-ProRule" id="PRU00042"/>
    </source>
</evidence>